<sequence>MLVLSVVNMLEEAASSDNVEYLGGNISDLDNLFDPANLACLNEFADALCFLAFHPTADRALADYVRSGTLPDDSGPRTLVMFTLDQPVPGAVRVGSDSMRVWAEITAGVHPAYEAVRALYAGQPAPPLPGLVLFDDLAHGERTIYLPLASLTSEQDVRAHLRQVFSLVDHVVAGAKPGRFLDDLGYALRKHGLAFHRTGRTPVREWLLRVVQLARKHRGDVVSVIGLLK</sequence>
<dbReference type="AlphaFoldDB" id="A0A4R6SFX8"/>
<name>A0A4R6SFX8_LABRH</name>
<protein>
    <submittedName>
        <fullName evidence="1">Uncharacterized protein</fullName>
    </submittedName>
</protein>
<keyword evidence="2" id="KW-1185">Reference proteome</keyword>
<evidence type="ECO:0000313" key="2">
    <source>
        <dbReference type="Proteomes" id="UP000295444"/>
    </source>
</evidence>
<gene>
    <name evidence="1" type="ORF">EV186_102426</name>
</gene>
<evidence type="ECO:0000313" key="1">
    <source>
        <dbReference type="EMBL" id="TDQ00565.1"/>
    </source>
</evidence>
<dbReference type="Proteomes" id="UP000295444">
    <property type="component" value="Unassembled WGS sequence"/>
</dbReference>
<dbReference type="OrthoDB" id="5182713at2"/>
<comment type="caution">
    <text evidence="1">The sequence shown here is derived from an EMBL/GenBank/DDBJ whole genome shotgun (WGS) entry which is preliminary data.</text>
</comment>
<reference evidence="1 2" key="1">
    <citation type="submission" date="2019-03" db="EMBL/GenBank/DDBJ databases">
        <title>Genomic Encyclopedia of Type Strains, Phase IV (KMG-IV): sequencing the most valuable type-strain genomes for metagenomic binning, comparative biology and taxonomic classification.</title>
        <authorList>
            <person name="Goeker M."/>
        </authorList>
    </citation>
    <scope>NUCLEOTIDE SEQUENCE [LARGE SCALE GENOMIC DNA]</scope>
    <source>
        <strain evidence="1 2">DSM 45361</strain>
    </source>
</reference>
<accession>A0A4R6SFX8</accession>
<proteinExistence type="predicted"/>
<dbReference type="RefSeq" id="WP_133849262.1">
    <property type="nucleotide sequence ID" value="NZ_SNXZ01000002.1"/>
</dbReference>
<organism evidence="1 2">
    <name type="scientific">Labedaea rhizosphaerae</name>
    <dbReference type="NCBI Taxonomy" id="598644"/>
    <lineage>
        <taxon>Bacteria</taxon>
        <taxon>Bacillati</taxon>
        <taxon>Actinomycetota</taxon>
        <taxon>Actinomycetes</taxon>
        <taxon>Pseudonocardiales</taxon>
        <taxon>Pseudonocardiaceae</taxon>
        <taxon>Labedaea</taxon>
    </lineage>
</organism>
<dbReference type="EMBL" id="SNXZ01000002">
    <property type="protein sequence ID" value="TDQ00565.1"/>
    <property type="molecule type" value="Genomic_DNA"/>
</dbReference>